<sequence>MASHVVSRITEVDNKPPAPENPIDREKTCPLLLRVFCSNNRHHQEHEFSRGTVPANELQIYTWMDATLKELSSLVKEVNPDARRRGTYFDFAIVHPHPRRNQAYQMREIGMTCSGRKGPDDSVTLGSQSFTIGDYIDIAITLPPRGGLGGGEGGGMGGGGGRMGGGGGMGGGGMGMGMGRRGGWGR</sequence>
<dbReference type="GO" id="GO:0003714">
    <property type="term" value="F:transcription corepressor activity"/>
    <property type="evidence" value="ECO:0000318"/>
    <property type="project" value="GO_Central"/>
</dbReference>
<dbReference type="Gene3D" id="3.10.20.550">
    <property type="entry name" value="ASAP complex, SAP18 subunit"/>
    <property type="match status" value="1"/>
</dbReference>
<evidence type="ECO:0000256" key="5">
    <source>
        <dbReference type="ARBA" id="ARBA00030511"/>
    </source>
</evidence>
<dbReference type="AlphaFoldDB" id="A0A7M7MXZ6"/>
<evidence type="ECO:0000313" key="7">
    <source>
        <dbReference type="EnsemblMetazoa" id="XP_030828278"/>
    </source>
</evidence>
<dbReference type="FunCoup" id="A0A7M7MXZ6">
    <property type="interactions" value="1982"/>
</dbReference>
<keyword evidence="8" id="KW-1185">Reference proteome</keyword>
<keyword evidence="3" id="KW-0805">Transcription regulation</keyword>
<keyword evidence="2" id="KW-0678">Repressor</keyword>
<organism evidence="7 8">
    <name type="scientific">Strongylocentrotus purpuratus</name>
    <name type="common">Purple sea urchin</name>
    <dbReference type="NCBI Taxonomy" id="7668"/>
    <lineage>
        <taxon>Eukaryota</taxon>
        <taxon>Metazoa</taxon>
        <taxon>Echinodermata</taxon>
        <taxon>Eleutherozoa</taxon>
        <taxon>Echinozoa</taxon>
        <taxon>Echinoidea</taxon>
        <taxon>Euechinoidea</taxon>
        <taxon>Echinacea</taxon>
        <taxon>Camarodonta</taxon>
        <taxon>Echinidea</taxon>
        <taxon>Strongylocentrotidae</taxon>
        <taxon>Strongylocentrotus</taxon>
    </lineage>
</organism>
<comment type="similarity">
    <text evidence="1">Belongs to the SAP18 family.</text>
</comment>
<reference evidence="7" key="2">
    <citation type="submission" date="2021-01" db="UniProtKB">
        <authorList>
            <consortium name="EnsemblMetazoa"/>
        </authorList>
    </citation>
    <scope>IDENTIFICATION</scope>
</reference>
<dbReference type="OrthoDB" id="440566at2759"/>
<dbReference type="Proteomes" id="UP000007110">
    <property type="component" value="Unassembled WGS sequence"/>
</dbReference>
<evidence type="ECO:0000256" key="4">
    <source>
        <dbReference type="ARBA" id="ARBA00023163"/>
    </source>
</evidence>
<dbReference type="PANTHER" id="PTHR13082">
    <property type="entry name" value="SAP18"/>
    <property type="match status" value="1"/>
</dbReference>
<name>A0A7M7MXZ6_STRPU</name>
<keyword evidence="4" id="KW-0804">Transcription</keyword>
<proteinExistence type="inferred from homology"/>
<feature type="region of interest" description="Disordered" evidence="6">
    <location>
        <begin position="1"/>
        <end position="24"/>
    </location>
</feature>
<dbReference type="KEGG" id="spu:115919211"/>
<dbReference type="Pfam" id="PF06487">
    <property type="entry name" value="SAP18"/>
    <property type="match status" value="1"/>
</dbReference>
<evidence type="ECO:0000256" key="2">
    <source>
        <dbReference type="ARBA" id="ARBA00022491"/>
    </source>
</evidence>
<dbReference type="InterPro" id="IPR042534">
    <property type="entry name" value="SAP18_sf"/>
</dbReference>
<dbReference type="GO" id="GO:0005634">
    <property type="term" value="C:nucleus"/>
    <property type="evidence" value="ECO:0000318"/>
    <property type="project" value="GO_Central"/>
</dbReference>
<protein>
    <recommendedName>
        <fullName evidence="5">18 kDa Sin3-associated polypeptide</fullName>
    </recommendedName>
</protein>
<reference evidence="8" key="1">
    <citation type="submission" date="2015-02" db="EMBL/GenBank/DDBJ databases">
        <title>Genome sequencing for Strongylocentrotus purpuratus.</title>
        <authorList>
            <person name="Murali S."/>
            <person name="Liu Y."/>
            <person name="Vee V."/>
            <person name="English A."/>
            <person name="Wang M."/>
            <person name="Skinner E."/>
            <person name="Han Y."/>
            <person name="Muzny D.M."/>
            <person name="Worley K.C."/>
            <person name="Gibbs R.A."/>
        </authorList>
    </citation>
    <scope>NUCLEOTIDE SEQUENCE</scope>
</reference>
<accession>A0A7M7MXZ6</accession>
<dbReference type="GO" id="GO:0045892">
    <property type="term" value="P:negative regulation of DNA-templated transcription"/>
    <property type="evidence" value="ECO:0000318"/>
    <property type="project" value="GO_Central"/>
</dbReference>
<dbReference type="PANTHER" id="PTHR13082:SF0">
    <property type="entry name" value="HISTONE DEACETYLASE COMPLEX SUBUNIT SAP18"/>
    <property type="match status" value="1"/>
</dbReference>
<evidence type="ECO:0000256" key="3">
    <source>
        <dbReference type="ARBA" id="ARBA00023015"/>
    </source>
</evidence>
<dbReference type="FunFam" id="3.10.20.550:FF:000001">
    <property type="entry name" value="Histone deacetylase complex subunit SAP18"/>
    <property type="match status" value="1"/>
</dbReference>
<evidence type="ECO:0000256" key="6">
    <source>
        <dbReference type="SAM" id="MobiDB-lite"/>
    </source>
</evidence>
<evidence type="ECO:0000313" key="8">
    <source>
        <dbReference type="Proteomes" id="UP000007110"/>
    </source>
</evidence>
<dbReference type="OMA" id="HHSNEDF"/>
<dbReference type="GeneID" id="115919211"/>
<evidence type="ECO:0000256" key="1">
    <source>
        <dbReference type="ARBA" id="ARBA00009143"/>
    </source>
</evidence>
<dbReference type="EnsemblMetazoa" id="XM_030972418">
    <property type="protein sequence ID" value="XP_030828278"/>
    <property type="gene ID" value="LOC115919211"/>
</dbReference>
<feature type="region of interest" description="Disordered" evidence="6">
    <location>
        <begin position="147"/>
        <end position="186"/>
    </location>
</feature>
<dbReference type="InterPro" id="IPR010516">
    <property type="entry name" value="SAP18"/>
</dbReference>
<dbReference type="InParanoid" id="A0A7M7MXZ6"/>
<dbReference type="RefSeq" id="XP_030828278.1">
    <property type="nucleotide sequence ID" value="XM_030972418.1"/>
</dbReference>